<dbReference type="SUPFAM" id="SSF52058">
    <property type="entry name" value="L domain-like"/>
    <property type="match status" value="2"/>
</dbReference>
<protein>
    <submittedName>
        <fullName evidence="1">Putative disease resistance protein RGA3</fullName>
    </submittedName>
</protein>
<evidence type="ECO:0000313" key="1">
    <source>
        <dbReference type="EnsemblPlants" id="EMT05746"/>
    </source>
</evidence>
<sequence>MALMAEVPSKVGTSICSEDGAVKDGGDDTCECVGPVCASDPLVYKLYHLQIMKFDDRQLAAPWKREMDRVSNLVNLRHLHLYSGIIPMIPCVGKLTSLHELYGFCIKQQDGYTTGELKNLMNIHHLYVSGLDKVLEIESMPRCLEWVGLEGKNVFPRLEMLKVRDCDALRTLPSVPTSIRHVEIHKAETLWQGCSLSALEELSIQQCPSLSCLPKDSFGSLASLKTFKVVKCPNLRTGEIRLPPTVKYITLGLCGEAEQPLVHSLKGLDSLVVLFLDGCALSLFPSEVFTCLAGLTIMVFGNCAITSLPLAEAFATLTNLENLSIWDCQELVSINGILGSPSLLSLQIEGCNKITADQWVDDAASFSSLYELDIDNPLLLLSEPLQSISCVKKLIIAGGPELRYLPEDWLLQNEALKELKVSDASHLICLPPQMTSLSSVELFDISNAKLIQSLPDMPASLRSLRINDCHSELKKRCQKNKGLDWDKIAHICNIDIS</sequence>
<dbReference type="Gene3D" id="3.80.10.10">
    <property type="entry name" value="Ribonuclease Inhibitor"/>
    <property type="match status" value="3"/>
</dbReference>
<dbReference type="PANTHER" id="PTHR36766:SF36">
    <property type="entry name" value="AAA+ ATPASE DOMAIN-CONTAINING PROTEIN"/>
    <property type="match status" value="1"/>
</dbReference>
<dbReference type="AlphaFoldDB" id="M8AMM2"/>
<dbReference type="PANTHER" id="PTHR36766">
    <property type="entry name" value="PLANT BROAD-SPECTRUM MILDEW RESISTANCE PROTEIN RPW8"/>
    <property type="match status" value="1"/>
</dbReference>
<dbReference type="ExpressionAtlas" id="M8AMM2">
    <property type="expression patterns" value="baseline"/>
</dbReference>
<dbReference type="InterPro" id="IPR032675">
    <property type="entry name" value="LRR_dom_sf"/>
</dbReference>
<dbReference type="EnsemblPlants" id="EMT05746">
    <property type="protein sequence ID" value="EMT05746"/>
    <property type="gene ID" value="F775_22093"/>
</dbReference>
<reference evidence="1" key="1">
    <citation type="submission" date="2015-06" db="UniProtKB">
        <authorList>
            <consortium name="EnsemblPlants"/>
        </authorList>
    </citation>
    <scope>IDENTIFICATION</scope>
</reference>
<organism evidence="1">
    <name type="scientific">Aegilops tauschii</name>
    <name type="common">Tausch's goatgrass</name>
    <name type="synonym">Aegilops squarrosa</name>
    <dbReference type="NCBI Taxonomy" id="37682"/>
    <lineage>
        <taxon>Eukaryota</taxon>
        <taxon>Viridiplantae</taxon>
        <taxon>Streptophyta</taxon>
        <taxon>Embryophyta</taxon>
        <taxon>Tracheophyta</taxon>
        <taxon>Spermatophyta</taxon>
        <taxon>Magnoliopsida</taxon>
        <taxon>Liliopsida</taxon>
        <taxon>Poales</taxon>
        <taxon>Poaceae</taxon>
        <taxon>BOP clade</taxon>
        <taxon>Pooideae</taxon>
        <taxon>Triticodae</taxon>
        <taxon>Triticeae</taxon>
        <taxon>Triticinae</taxon>
        <taxon>Aegilops</taxon>
    </lineage>
</organism>
<accession>M8AMM2</accession>
<proteinExistence type="predicted"/>
<name>M8AMM2_AEGTA</name>